<evidence type="ECO:0000256" key="2">
    <source>
        <dbReference type="SAM" id="MobiDB-lite"/>
    </source>
</evidence>
<dbReference type="CDD" id="cd12797">
    <property type="entry name" value="M23_peptidase"/>
    <property type="match status" value="1"/>
</dbReference>
<feature type="compositionally biased region" description="Basic and acidic residues" evidence="2">
    <location>
        <begin position="72"/>
        <end position="81"/>
    </location>
</feature>
<evidence type="ECO:0000313" key="4">
    <source>
        <dbReference type="EMBL" id="MFC3267384.1"/>
    </source>
</evidence>
<keyword evidence="5" id="KW-1185">Reference proteome</keyword>
<dbReference type="RefSeq" id="WP_376869013.1">
    <property type="nucleotide sequence ID" value="NZ_JBHRUV010000119.1"/>
</dbReference>
<dbReference type="Pfam" id="PF01551">
    <property type="entry name" value="Peptidase_M23"/>
    <property type="match status" value="1"/>
</dbReference>
<dbReference type="InterPro" id="IPR050570">
    <property type="entry name" value="Cell_wall_metabolism_enzyme"/>
</dbReference>
<dbReference type="SUPFAM" id="SSF51261">
    <property type="entry name" value="Duplicated hybrid motif"/>
    <property type="match status" value="1"/>
</dbReference>
<protein>
    <submittedName>
        <fullName evidence="4">Murein hydrolase activator EnvC family protein</fullName>
    </submittedName>
</protein>
<reference evidence="5" key="1">
    <citation type="journal article" date="2019" name="Int. J. Syst. Evol. Microbiol.">
        <title>The Global Catalogue of Microorganisms (GCM) 10K type strain sequencing project: providing services to taxonomists for standard genome sequencing and annotation.</title>
        <authorList>
            <consortium name="The Broad Institute Genomics Platform"/>
            <consortium name="The Broad Institute Genome Sequencing Center for Infectious Disease"/>
            <person name="Wu L."/>
            <person name="Ma J."/>
        </authorList>
    </citation>
    <scope>NUCLEOTIDE SEQUENCE [LARGE SCALE GENOMIC DNA]</scope>
    <source>
        <strain evidence="5">CCM 7941</strain>
    </source>
</reference>
<comment type="caution">
    <text evidence="4">The sequence shown here is derived from an EMBL/GenBank/DDBJ whole genome shotgun (WGS) entry which is preliminary data.</text>
</comment>
<gene>
    <name evidence="4" type="ORF">ACFOEX_13680</name>
</gene>
<feature type="non-terminal residue" evidence="4">
    <location>
        <position position="1"/>
    </location>
</feature>
<dbReference type="PANTHER" id="PTHR21666">
    <property type="entry name" value="PEPTIDASE-RELATED"/>
    <property type="match status" value="1"/>
</dbReference>
<name>A0ABV7LII6_9HYPH</name>
<dbReference type="InterPro" id="IPR016047">
    <property type="entry name" value="M23ase_b-sheet_dom"/>
</dbReference>
<sequence>RGAPPRTLQEQAAARQQAARQAQQARETAAQQQARQAQQAASARTTVGQAQQPAATPKQQTAKLTEEVAPAPREEARRETQEAPAKQAASGPTFRWPARGRIIQGFNAGAGNEGINIALPEGTPVKAAESGVVAYAGNELKGYGNLVLIRHDNGWVSAYANNGELKVKRGDRVSRGQVVATSGQTGNVATPQLHFELRKGSTPVDPLPHLSGG</sequence>
<dbReference type="Proteomes" id="UP001595536">
    <property type="component" value="Unassembled WGS sequence"/>
</dbReference>
<keyword evidence="4" id="KW-0378">Hydrolase</keyword>
<evidence type="ECO:0000259" key="3">
    <source>
        <dbReference type="Pfam" id="PF01551"/>
    </source>
</evidence>
<accession>A0ABV7LII6</accession>
<dbReference type="PANTHER" id="PTHR21666:SF263">
    <property type="entry name" value="MUREIN HYDROLASE ACTIVATOR NLPD"/>
    <property type="match status" value="1"/>
</dbReference>
<proteinExistence type="inferred from homology"/>
<organism evidence="4 5">
    <name type="scientific">Camelimonas abortus</name>
    <dbReference type="NCBI Taxonomy" id="1017184"/>
    <lineage>
        <taxon>Bacteria</taxon>
        <taxon>Pseudomonadati</taxon>
        <taxon>Pseudomonadota</taxon>
        <taxon>Alphaproteobacteria</taxon>
        <taxon>Hyphomicrobiales</taxon>
        <taxon>Chelatococcaceae</taxon>
        <taxon>Camelimonas</taxon>
    </lineage>
</organism>
<dbReference type="GO" id="GO:0016787">
    <property type="term" value="F:hydrolase activity"/>
    <property type="evidence" value="ECO:0007669"/>
    <property type="project" value="UniProtKB-KW"/>
</dbReference>
<evidence type="ECO:0000313" key="5">
    <source>
        <dbReference type="Proteomes" id="UP001595536"/>
    </source>
</evidence>
<comment type="similarity">
    <text evidence="1">Belongs to the E.coli NlpD/Haemophilus LppB family.</text>
</comment>
<feature type="domain" description="M23ase beta-sheet core" evidence="3">
    <location>
        <begin position="112"/>
        <end position="206"/>
    </location>
</feature>
<dbReference type="Gene3D" id="2.70.70.10">
    <property type="entry name" value="Glucose Permease (Domain IIA)"/>
    <property type="match status" value="1"/>
</dbReference>
<evidence type="ECO:0000256" key="1">
    <source>
        <dbReference type="ARBA" id="ARBA00038420"/>
    </source>
</evidence>
<dbReference type="EMBL" id="JBHRUV010000119">
    <property type="protein sequence ID" value="MFC3267384.1"/>
    <property type="molecule type" value="Genomic_DNA"/>
</dbReference>
<feature type="region of interest" description="Disordered" evidence="2">
    <location>
        <begin position="1"/>
        <end position="94"/>
    </location>
</feature>
<feature type="compositionally biased region" description="Low complexity" evidence="2">
    <location>
        <begin position="49"/>
        <end position="71"/>
    </location>
</feature>
<dbReference type="InterPro" id="IPR011055">
    <property type="entry name" value="Dup_hybrid_motif"/>
</dbReference>
<feature type="compositionally biased region" description="Low complexity" evidence="2">
    <location>
        <begin position="9"/>
        <end position="41"/>
    </location>
</feature>